<gene>
    <name evidence="9" type="ORF">SAMN02745723_101426</name>
</gene>
<dbReference type="PANTHER" id="PTHR33508:SF2">
    <property type="entry name" value="UPF0056 INNER MEMBRANE PROTEIN MARC"/>
    <property type="match status" value="1"/>
</dbReference>
<evidence type="ECO:0000313" key="9">
    <source>
        <dbReference type="EMBL" id="SFC11424.1"/>
    </source>
</evidence>
<keyword evidence="6 8" id="KW-1133">Transmembrane helix</keyword>
<evidence type="ECO:0000313" key="10">
    <source>
        <dbReference type="Proteomes" id="UP000226420"/>
    </source>
</evidence>
<reference evidence="9 10" key="1">
    <citation type="submission" date="2016-10" db="EMBL/GenBank/DDBJ databases">
        <authorList>
            <person name="Varghese N."/>
            <person name="Submissions S."/>
        </authorList>
    </citation>
    <scope>NUCLEOTIDE SEQUENCE [LARGE SCALE GENOMIC DNA]</scope>
    <source>
        <strain evidence="9 10">DSM 5563</strain>
    </source>
</reference>
<dbReference type="AlphaFoldDB" id="A0AAJ5BG02"/>
<feature type="transmembrane region" description="Helical" evidence="8">
    <location>
        <begin position="158"/>
        <end position="179"/>
    </location>
</feature>
<dbReference type="Proteomes" id="UP000226420">
    <property type="component" value="Unassembled WGS sequence"/>
</dbReference>
<name>A0AAJ5BG02_9GAMM</name>
<dbReference type="PANTHER" id="PTHR33508">
    <property type="entry name" value="UPF0056 MEMBRANE PROTEIN YHCE"/>
    <property type="match status" value="1"/>
</dbReference>
<dbReference type="GO" id="GO:0005886">
    <property type="term" value="C:plasma membrane"/>
    <property type="evidence" value="ECO:0007669"/>
    <property type="project" value="UniProtKB-SubCell"/>
</dbReference>
<feature type="transmembrane region" description="Helical" evidence="8">
    <location>
        <begin position="200"/>
        <end position="221"/>
    </location>
</feature>
<dbReference type="InterPro" id="IPR002771">
    <property type="entry name" value="Multi_antbiot-R_MarC"/>
</dbReference>
<dbReference type="Pfam" id="PF01914">
    <property type="entry name" value="MarC"/>
    <property type="match status" value="1"/>
</dbReference>
<organism evidence="9 10">
    <name type="scientific">Pragia fontium DSM 5563 = ATCC 49100</name>
    <dbReference type="NCBI Taxonomy" id="1122977"/>
    <lineage>
        <taxon>Bacteria</taxon>
        <taxon>Pseudomonadati</taxon>
        <taxon>Pseudomonadota</taxon>
        <taxon>Gammaproteobacteria</taxon>
        <taxon>Enterobacterales</taxon>
        <taxon>Budviciaceae</taxon>
        <taxon>Pragia</taxon>
    </lineage>
</organism>
<feature type="transmembrane region" description="Helical" evidence="8">
    <location>
        <begin position="123"/>
        <end position="146"/>
    </location>
</feature>
<evidence type="ECO:0000256" key="4">
    <source>
        <dbReference type="ARBA" id="ARBA00022519"/>
    </source>
</evidence>
<evidence type="ECO:0000256" key="7">
    <source>
        <dbReference type="ARBA" id="ARBA00023136"/>
    </source>
</evidence>
<accession>A0AAJ5BG02</accession>
<evidence type="ECO:0000256" key="1">
    <source>
        <dbReference type="ARBA" id="ARBA00004429"/>
    </source>
</evidence>
<evidence type="ECO:0000256" key="6">
    <source>
        <dbReference type="ARBA" id="ARBA00022989"/>
    </source>
</evidence>
<evidence type="ECO:0000256" key="5">
    <source>
        <dbReference type="ARBA" id="ARBA00022692"/>
    </source>
</evidence>
<feature type="transmembrane region" description="Helical" evidence="8">
    <location>
        <begin position="6"/>
        <end position="32"/>
    </location>
</feature>
<evidence type="ECO:0000256" key="8">
    <source>
        <dbReference type="RuleBase" id="RU362048"/>
    </source>
</evidence>
<dbReference type="NCBIfam" id="TIGR00427">
    <property type="entry name" value="NAAT family transporter"/>
    <property type="match status" value="1"/>
</dbReference>
<keyword evidence="3" id="KW-1003">Cell membrane</keyword>
<comment type="caution">
    <text evidence="9">The sequence shown here is derived from an EMBL/GenBank/DDBJ whole genome shotgun (WGS) entry which is preliminary data.</text>
</comment>
<feature type="transmembrane region" description="Helical" evidence="8">
    <location>
        <begin position="78"/>
        <end position="96"/>
    </location>
</feature>
<keyword evidence="7 8" id="KW-0472">Membrane</keyword>
<sequence>MDAILQMLHLIGLGLVLLIPLTNPLTSVALFLSLSGDMSREERNSQAMMSSFYVFLILIISFFCGEVVMKLFGISIPGLRIAGGLIVAYLGFRMLFPPPSAHKILEHKEGEGAKVIKPATQNIAFVPIAMPSTAGPGTIAMVISAASTWHQVLDYSEWVVYGSVIATSLILALILWISLRSSGMIMQRVGRSGIEAISRVMGFLLVCMGIQFIINGVFELIKTYPGA</sequence>
<protein>
    <recommendedName>
        <fullName evidence="8">UPF0056 membrane protein</fullName>
    </recommendedName>
</protein>
<feature type="transmembrane region" description="Helical" evidence="8">
    <location>
        <begin position="52"/>
        <end position="72"/>
    </location>
</feature>
<comment type="similarity">
    <text evidence="2 8">Belongs to the UPF0056 (MarC) family.</text>
</comment>
<evidence type="ECO:0000256" key="3">
    <source>
        <dbReference type="ARBA" id="ARBA00022475"/>
    </source>
</evidence>
<dbReference type="EMBL" id="FOLW01000001">
    <property type="protein sequence ID" value="SFC11424.1"/>
    <property type="molecule type" value="Genomic_DNA"/>
</dbReference>
<evidence type="ECO:0000256" key="2">
    <source>
        <dbReference type="ARBA" id="ARBA00009784"/>
    </source>
</evidence>
<dbReference type="NCBIfam" id="NF008228">
    <property type="entry name" value="PRK10995.1"/>
    <property type="match status" value="1"/>
</dbReference>
<keyword evidence="5 8" id="KW-0812">Transmembrane</keyword>
<comment type="subcellular location">
    <subcellularLocation>
        <location evidence="1">Cell inner membrane</location>
        <topology evidence="1">Multi-pass membrane protein</topology>
    </subcellularLocation>
    <subcellularLocation>
        <location evidence="8">Cell membrane</location>
        <topology evidence="8">Multi-pass membrane protein</topology>
    </subcellularLocation>
</comment>
<keyword evidence="4" id="KW-0997">Cell inner membrane</keyword>
<proteinExistence type="inferred from homology"/>